<dbReference type="RefSeq" id="WP_002596043.1">
    <property type="nucleotide sequence ID" value="NZ_KB851022.1"/>
</dbReference>
<organism evidence="1 2">
    <name type="scientific">[Clostridium] clostridioforme 90A8</name>
    <dbReference type="NCBI Taxonomy" id="999408"/>
    <lineage>
        <taxon>Bacteria</taxon>
        <taxon>Bacillati</taxon>
        <taxon>Bacillota</taxon>
        <taxon>Clostridia</taxon>
        <taxon>Lachnospirales</taxon>
        <taxon>Lachnospiraceae</taxon>
        <taxon>Enterocloster</taxon>
    </lineage>
</organism>
<dbReference type="GeneID" id="57961580"/>
<accession>A0A0E2H904</accession>
<dbReference type="HOGENOM" id="CLU_175375_2_0_9"/>
<sequence>MNPMNLLQLKPAWNQFKANHPKMLSFVKAASRDGVMDEGTLIEITVTSSTGQTIASNIRVKQSDLEFLGALKDALED</sequence>
<protein>
    <submittedName>
        <fullName evidence="1">Uncharacterized protein</fullName>
    </submittedName>
</protein>
<proteinExistence type="predicted"/>
<name>A0A0E2H904_9FIRM</name>
<dbReference type="Proteomes" id="UP000013085">
    <property type="component" value="Unassembled WGS sequence"/>
</dbReference>
<dbReference type="AlphaFoldDB" id="A0A0E2H904"/>
<evidence type="ECO:0000313" key="2">
    <source>
        <dbReference type="Proteomes" id="UP000013085"/>
    </source>
</evidence>
<reference evidence="1 2" key="1">
    <citation type="submission" date="2013-01" db="EMBL/GenBank/DDBJ databases">
        <title>The Genome Sequence of Clostridium clostridioforme 90A8.</title>
        <authorList>
            <consortium name="The Broad Institute Genome Sequencing Platform"/>
            <person name="Earl A."/>
            <person name="Ward D."/>
            <person name="Feldgarden M."/>
            <person name="Gevers D."/>
            <person name="Courvalin P."/>
            <person name="Lambert T."/>
            <person name="Walker B."/>
            <person name="Young S.K."/>
            <person name="Zeng Q."/>
            <person name="Gargeya S."/>
            <person name="Fitzgerald M."/>
            <person name="Haas B."/>
            <person name="Abouelleil A."/>
            <person name="Alvarado L."/>
            <person name="Arachchi H.M."/>
            <person name="Berlin A.M."/>
            <person name="Chapman S.B."/>
            <person name="Dewar J."/>
            <person name="Goldberg J."/>
            <person name="Griggs A."/>
            <person name="Gujja S."/>
            <person name="Hansen M."/>
            <person name="Howarth C."/>
            <person name="Imamovic A."/>
            <person name="Larimer J."/>
            <person name="McCowan C."/>
            <person name="Murphy C."/>
            <person name="Neiman D."/>
            <person name="Pearson M."/>
            <person name="Priest M."/>
            <person name="Roberts A."/>
            <person name="Saif S."/>
            <person name="Shea T."/>
            <person name="Sisk P."/>
            <person name="Sykes S."/>
            <person name="Wortman J."/>
            <person name="Nusbaum C."/>
            <person name="Birren B."/>
        </authorList>
    </citation>
    <scope>NUCLEOTIDE SEQUENCE [LARGE SCALE GENOMIC DNA]</scope>
    <source>
        <strain evidence="1 2">90A8</strain>
    </source>
</reference>
<dbReference type="EMBL" id="AGYR01000033">
    <property type="protein sequence ID" value="ENZ13397.1"/>
    <property type="molecule type" value="Genomic_DNA"/>
</dbReference>
<comment type="caution">
    <text evidence="1">The sequence shown here is derived from an EMBL/GenBank/DDBJ whole genome shotgun (WGS) entry which is preliminary data.</text>
</comment>
<dbReference type="PATRIC" id="fig|999408.3.peg.3137"/>
<evidence type="ECO:0000313" key="1">
    <source>
        <dbReference type="EMBL" id="ENZ13397.1"/>
    </source>
</evidence>
<gene>
    <name evidence="1" type="ORF">HMPREF1090_02902</name>
</gene>